<dbReference type="Proteomes" id="UP001497512">
    <property type="component" value="Chromosome 3"/>
</dbReference>
<gene>
    <name evidence="1" type="ORF">CSSPTR1EN2_LOCUS15054</name>
</gene>
<organism evidence="1 2">
    <name type="scientific">Sphagnum troendelagicum</name>
    <dbReference type="NCBI Taxonomy" id="128251"/>
    <lineage>
        <taxon>Eukaryota</taxon>
        <taxon>Viridiplantae</taxon>
        <taxon>Streptophyta</taxon>
        <taxon>Embryophyta</taxon>
        <taxon>Bryophyta</taxon>
        <taxon>Sphagnophytina</taxon>
        <taxon>Sphagnopsida</taxon>
        <taxon>Sphagnales</taxon>
        <taxon>Sphagnaceae</taxon>
        <taxon>Sphagnum</taxon>
    </lineage>
</organism>
<accession>A0ABP0UF02</accession>
<evidence type="ECO:0000313" key="2">
    <source>
        <dbReference type="Proteomes" id="UP001497512"/>
    </source>
</evidence>
<evidence type="ECO:0000313" key="1">
    <source>
        <dbReference type="EMBL" id="CAK9219985.1"/>
    </source>
</evidence>
<name>A0ABP0UF02_9BRYO</name>
<dbReference type="EMBL" id="OZ019895">
    <property type="protein sequence ID" value="CAK9219985.1"/>
    <property type="molecule type" value="Genomic_DNA"/>
</dbReference>
<sequence length="83" mass="9548">MGYMMSKHAFLSHFSPYFLLFGRHPIPPSSIAAQMNQVVDLDSPTTWAKVIIERAALFRRVMPMAMENLSIAQHRDTLRYAHT</sequence>
<keyword evidence="2" id="KW-1185">Reference proteome</keyword>
<reference evidence="1" key="1">
    <citation type="submission" date="2024-02" db="EMBL/GenBank/DDBJ databases">
        <authorList>
            <consortium name="ELIXIR-Norway"/>
            <consortium name="Elixir Norway"/>
        </authorList>
    </citation>
    <scope>NUCLEOTIDE SEQUENCE</scope>
</reference>
<proteinExistence type="predicted"/>
<protein>
    <submittedName>
        <fullName evidence="1">Uncharacterized protein</fullName>
    </submittedName>
</protein>